<feature type="chain" id="PRO_5047094357" description="Lipoprotein" evidence="2">
    <location>
        <begin position="21"/>
        <end position="393"/>
    </location>
</feature>
<dbReference type="EMBL" id="JAGTUF010000024">
    <property type="protein sequence ID" value="MBR9973511.1"/>
    <property type="molecule type" value="Genomic_DNA"/>
</dbReference>
<comment type="caution">
    <text evidence="3">The sequence shown here is derived from an EMBL/GenBank/DDBJ whole genome shotgun (WGS) entry which is preliminary data.</text>
</comment>
<dbReference type="RefSeq" id="WP_211551306.1">
    <property type="nucleotide sequence ID" value="NZ_JAGTUF010000024.1"/>
</dbReference>
<dbReference type="PROSITE" id="PS51257">
    <property type="entry name" value="PROKAR_LIPOPROTEIN"/>
    <property type="match status" value="1"/>
</dbReference>
<feature type="region of interest" description="Disordered" evidence="1">
    <location>
        <begin position="18"/>
        <end position="42"/>
    </location>
</feature>
<keyword evidence="2" id="KW-0732">Signal</keyword>
<evidence type="ECO:0000313" key="3">
    <source>
        <dbReference type="EMBL" id="MBR9973511.1"/>
    </source>
</evidence>
<organism evidence="3 4">
    <name type="scientific">Magnetospirillum sulfuroxidans</name>
    <dbReference type="NCBI Taxonomy" id="611300"/>
    <lineage>
        <taxon>Bacteria</taxon>
        <taxon>Pseudomonadati</taxon>
        <taxon>Pseudomonadota</taxon>
        <taxon>Alphaproteobacteria</taxon>
        <taxon>Rhodospirillales</taxon>
        <taxon>Rhodospirillaceae</taxon>
        <taxon>Magnetospirillum</taxon>
    </lineage>
</organism>
<feature type="region of interest" description="Disordered" evidence="1">
    <location>
        <begin position="348"/>
        <end position="393"/>
    </location>
</feature>
<protein>
    <recommendedName>
        <fullName evidence="5">Lipoprotein</fullName>
    </recommendedName>
</protein>
<dbReference type="Proteomes" id="UP000680714">
    <property type="component" value="Unassembled WGS sequence"/>
</dbReference>
<accession>A0ABS5IGF3</accession>
<evidence type="ECO:0008006" key="5">
    <source>
        <dbReference type="Google" id="ProtNLM"/>
    </source>
</evidence>
<feature type="signal peptide" evidence="2">
    <location>
        <begin position="1"/>
        <end position="20"/>
    </location>
</feature>
<reference evidence="3 4" key="1">
    <citation type="submission" date="2021-04" db="EMBL/GenBank/DDBJ databases">
        <title>Magnetospirillum sulfuroxidans sp. nov., a facultative chemolithoautotrophic sulfur-oxidizing alphaproteobacterium isolated from freshwater sediment and proposals for Paramagetospirillum gen. nov., and Magnetospirillaceae fam. nov.</title>
        <authorList>
            <person name="Koziaeva V."/>
            <person name="Geelhoed J.S."/>
            <person name="Sorokin D.Y."/>
            <person name="Grouzdev D.S."/>
        </authorList>
    </citation>
    <scope>NUCLEOTIDE SEQUENCE [LARGE SCALE GENOMIC DNA]</scope>
    <source>
        <strain evidence="3 4">J10</strain>
    </source>
</reference>
<sequence length="393" mass="41775">MRLSLVVAALALALSGCGSAPEPQATAAKTARPDMAGRPSLSGDWMSGARSYRWGGSSFSSGPALMAVVNDRIARHMTLISTPTTNVAALRVLLPLPGGGDAVVAEASRQLDMARIEAIRAVGMFKSVRVELTGRDKFKARGHDYVLLLENGQWRLKNGNGLETVVDDGADLTAFLDNLAAGLDRLQGGGDWAAVLTVGPSGHGVQFQGREYLSMLRLNDAFDTANAELLRKIKPTDKPLGGRALLVIPTMGASDIQLRPGEDLALLDTARQAYRLSLDKRVARFVAASKVFSFVAVEFGNDPEPAQGAFDWVLWRMPDAMSWSARGRDGVVMSVVLPILPDDFAGQLIQAMTPPPPPPAAEPESMPSVGDPVTDAGGEIIIPPLPLPQEPQQ</sequence>
<proteinExistence type="predicted"/>
<evidence type="ECO:0000313" key="4">
    <source>
        <dbReference type="Proteomes" id="UP000680714"/>
    </source>
</evidence>
<name>A0ABS5IGF3_9PROT</name>
<keyword evidence="4" id="KW-1185">Reference proteome</keyword>
<gene>
    <name evidence="3" type="ORF">KEC16_17425</name>
</gene>
<evidence type="ECO:0000256" key="2">
    <source>
        <dbReference type="SAM" id="SignalP"/>
    </source>
</evidence>
<feature type="compositionally biased region" description="Pro residues" evidence="1">
    <location>
        <begin position="383"/>
        <end position="393"/>
    </location>
</feature>
<evidence type="ECO:0000256" key="1">
    <source>
        <dbReference type="SAM" id="MobiDB-lite"/>
    </source>
</evidence>